<evidence type="ECO:0000256" key="9">
    <source>
        <dbReference type="ARBA" id="ARBA00037922"/>
    </source>
</evidence>
<comment type="caution">
    <text evidence="13">Lacks conserved residue(s) required for the propagation of feature annotation.</text>
</comment>
<evidence type="ECO:0000256" key="5">
    <source>
        <dbReference type="ARBA" id="ARBA00022915"/>
    </source>
</evidence>
<dbReference type="CDD" id="cd02274">
    <property type="entry name" value="DHDPR_N"/>
    <property type="match status" value="1"/>
</dbReference>
<feature type="binding site" evidence="13">
    <location>
        <begin position="99"/>
        <end position="101"/>
    </location>
    <ligand>
        <name>NAD(+)</name>
        <dbReference type="ChEBI" id="CHEBI:57540"/>
    </ligand>
</feature>
<dbReference type="STRING" id="416944.SAMN05421548_11075"/>
<dbReference type="GO" id="GO:0050661">
    <property type="term" value="F:NADP binding"/>
    <property type="evidence" value="ECO:0007669"/>
    <property type="project" value="UniProtKB-UniRule"/>
</dbReference>
<comment type="subcellular location">
    <subcellularLocation>
        <location evidence="13">Cytoplasm</location>
    </subcellularLocation>
</comment>
<dbReference type="UniPathway" id="UPA00034">
    <property type="reaction ID" value="UER00018"/>
</dbReference>
<accession>A0A1G6P9L9</accession>
<evidence type="ECO:0000259" key="15">
    <source>
        <dbReference type="Pfam" id="PF05173"/>
    </source>
</evidence>
<dbReference type="HAMAP" id="MF_00102">
    <property type="entry name" value="DapB"/>
    <property type="match status" value="1"/>
</dbReference>
<dbReference type="SUPFAM" id="SSF51735">
    <property type="entry name" value="NAD(P)-binding Rossmann-fold domains"/>
    <property type="match status" value="1"/>
</dbReference>
<dbReference type="Pfam" id="PF01113">
    <property type="entry name" value="DapB_N"/>
    <property type="match status" value="1"/>
</dbReference>
<dbReference type="InterPro" id="IPR023940">
    <property type="entry name" value="DHDPR_bac"/>
</dbReference>
<evidence type="ECO:0000256" key="10">
    <source>
        <dbReference type="ARBA" id="ARBA00038983"/>
    </source>
</evidence>
<dbReference type="GO" id="GO:0016726">
    <property type="term" value="F:oxidoreductase activity, acting on CH or CH2 groups, NAD or NADP as acceptor"/>
    <property type="evidence" value="ECO:0007669"/>
    <property type="project" value="UniProtKB-UniRule"/>
</dbReference>
<dbReference type="Gene3D" id="3.40.50.720">
    <property type="entry name" value="NAD(P)-binding Rossmann-like Domain"/>
    <property type="match status" value="1"/>
</dbReference>
<dbReference type="InterPro" id="IPR000846">
    <property type="entry name" value="DapB_N"/>
</dbReference>
<keyword evidence="8 13" id="KW-0457">Lysine biosynthesis</keyword>
<comment type="pathway">
    <text evidence="9 13">Amino-acid biosynthesis; L-lysine biosynthesis via DAP pathway; (S)-tetrahydrodipicolinate from L-aspartate: step 4/4.</text>
</comment>
<dbReference type="Pfam" id="PF05173">
    <property type="entry name" value="DapB_C"/>
    <property type="match status" value="1"/>
</dbReference>
<evidence type="ECO:0000256" key="8">
    <source>
        <dbReference type="ARBA" id="ARBA00023154"/>
    </source>
</evidence>
<dbReference type="NCBIfam" id="TIGR00036">
    <property type="entry name" value="dapB"/>
    <property type="match status" value="1"/>
</dbReference>
<dbReference type="PANTHER" id="PTHR20836">
    <property type="entry name" value="DIHYDRODIPICOLINATE REDUCTASE"/>
    <property type="match status" value="1"/>
</dbReference>
<evidence type="ECO:0000256" key="2">
    <source>
        <dbReference type="ARBA" id="ARBA00022490"/>
    </source>
</evidence>
<dbReference type="EMBL" id="FMYQ01000010">
    <property type="protein sequence ID" value="SDC76922.1"/>
    <property type="molecule type" value="Genomic_DNA"/>
</dbReference>
<dbReference type="Gene3D" id="3.30.360.10">
    <property type="entry name" value="Dihydrodipicolinate Reductase, domain 2"/>
    <property type="match status" value="1"/>
</dbReference>
<dbReference type="EC" id="1.17.1.8" evidence="10 13"/>
<evidence type="ECO:0000256" key="4">
    <source>
        <dbReference type="ARBA" id="ARBA00022857"/>
    </source>
</evidence>
<name>A0A1G6P9L9_9BURK</name>
<organism evidence="16 17">
    <name type="scientific">Paraburkholderia lycopersici</name>
    <dbReference type="NCBI Taxonomy" id="416944"/>
    <lineage>
        <taxon>Bacteria</taxon>
        <taxon>Pseudomonadati</taxon>
        <taxon>Pseudomonadota</taxon>
        <taxon>Betaproteobacteria</taxon>
        <taxon>Burkholderiales</taxon>
        <taxon>Burkholderiaceae</taxon>
        <taxon>Paraburkholderia</taxon>
    </lineage>
</organism>
<dbReference type="OrthoDB" id="9790352at2"/>
<feature type="binding site" evidence="13">
    <location>
        <begin position="123"/>
        <end position="126"/>
    </location>
    <ligand>
        <name>NAD(+)</name>
        <dbReference type="ChEBI" id="CHEBI:57540"/>
    </ligand>
</feature>
<evidence type="ECO:0000256" key="13">
    <source>
        <dbReference type="HAMAP-Rule" id="MF_00102"/>
    </source>
</evidence>
<comment type="similarity">
    <text evidence="1 13">Belongs to the DapB family.</text>
</comment>
<feature type="binding site" evidence="13">
    <location>
        <position position="41"/>
    </location>
    <ligand>
        <name>NADP(+)</name>
        <dbReference type="ChEBI" id="CHEBI:58349"/>
    </ligand>
</feature>
<evidence type="ECO:0000259" key="14">
    <source>
        <dbReference type="Pfam" id="PF01113"/>
    </source>
</evidence>
<sequence>MELWRVGVAGATGRMGRMVIRALQDAPDLEFGAALSRQGARAVGTSATAFLNWATDVEIDDDIERALDKIDCLIDFSAPDATCHYLEPCLRHGTAMVIGTTGQDAETLAKIQAASAHIPIVHAANLSPTVSVMARMLEMAAALLRDYDVEIVESHNRSKVDAPSGSALWFSEVVAAARGYPRGDIVVYGRDAQAGPRKQGTIGIASVRGGNLVSEHTALLIGDLERIEIRHICDDRAVYAHGSLQAARFLRNRKAGLYSVADIAVSA</sequence>
<dbReference type="GO" id="GO:0051287">
    <property type="term" value="F:NAD binding"/>
    <property type="evidence" value="ECO:0007669"/>
    <property type="project" value="UniProtKB-UniRule"/>
</dbReference>
<dbReference type="GO" id="GO:0009089">
    <property type="term" value="P:lysine biosynthetic process via diaminopimelate"/>
    <property type="evidence" value="ECO:0007669"/>
    <property type="project" value="UniProtKB-UniRule"/>
</dbReference>
<feature type="binding site" evidence="13">
    <location>
        <begin position="10"/>
        <end position="15"/>
    </location>
    <ligand>
        <name>NAD(+)</name>
        <dbReference type="ChEBI" id="CHEBI:57540"/>
    </ligand>
</feature>
<reference evidence="17" key="1">
    <citation type="submission" date="2016-09" db="EMBL/GenBank/DDBJ databases">
        <authorList>
            <person name="Varghese N."/>
            <person name="Submissions S."/>
        </authorList>
    </citation>
    <scope>NUCLEOTIDE SEQUENCE [LARGE SCALE GENOMIC DNA]</scope>
    <source>
        <strain evidence="17">TNe-862</strain>
    </source>
</reference>
<dbReference type="InterPro" id="IPR036291">
    <property type="entry name" value="NAD(P)-bd_dom_sf"/>
</dbReference>
<keyword evidence="7 13" id="KW-0520">NAD</keyword>
<keyword evidence="6 13" id="KW-0560">Oxidoreductase</keyword>
<keyword evidence="17" id="KW-1185">Reference proteome</keyword>
<comment type="catalytic activity">
    <reaction evidence="11 13">
        <text>(S)-2,3,4,5-tetrahydrodipicolinate + NADP(+) + H2O = (2S,4S)-4-hydroxy-2,3,4,5-tetrahydrodipicolinate + NADPH + H(+)</text>
        <dbReference type="Rhea" id="RHEA:35331"/>
        <dbReference type="ChEBI" id="CHEBI:15377"/>
        <dbReference type="ChEBI" id="CHEBI:15378"/>
        <dbReference type="ChEBI" id="CHEBI:16845"/>
        <dbReference type="ChEBI" id="CHEBI:57783"/>
        <dbReference type="ChEBI" id="CHEBI:58349"/>
        <dbReference type="ChEBI" id="CHEBI:67139"/>
        <dbReference type="EC" id="1.17.1.8"/>
    </reaction>
</comment>
<dbReference type="Proteomes" id="UP000198908">
    <property type="component" value="Unassembled WGS sequence"/>
</dbReference>
<dbReference type="GO" id="GO:0019877">
    <property type="term" value="P:diaminopimelate biosynthetic process"/>
    <property type="evidence" value="ECO:0007669"/>
    <property type="project" value="UniProtKB-UniRule"/>
</dbReference>
<evidence type="ECO:0000313" key="17">
    <source>
        <dbReference type="Proteomes" id="UP000198908"/>
    </source>
</evidence>
<proteinExistence type="inferred from homology"/>
<dbReference type="SUPFAM" id="SSF55347">
    <property type="entry name" value="Glyceraldehyde-3-phosphate dehydrogenase-like, C-terminal domain"/>
    <property type="match status" value="1"/>
</dbReference>
<dbReference type="PIRSF" id="PIRSF000161">
    <property type="entry name" value="DHPR"/>
    <property type="match status" value="1"/>
</dbReference>
<evidence type="ECO:0000256" key="6">
    <source>
        <dbReference type="ARBA" id="ARBA00023002"/>
    </source>
</evidence>
<protein>
    <recommendedName>
        <fullName evidence="10 13">4-hydroxy-tetrahydrodipicolinate reductase</fullName>
        <shortName evidence="13">HTPA reductase</shortName>
        <ecNumber evidence="10 13">1.17.1.8</ecNumber>
    </recommendedName>
</protein>
<dbReference type="AlphaFoldDB" id="A0A1G6P9L9"/>
<dbReference type="InterPro" id="IPR022664">
    <property type="entry name" value="DapB_N_CS"/>
</dbReference>
<comment type="subunit">
    <text evidence="13">Homotetramer.</text>
</comment>
<feature type="domain" description="Dihydrodipicolinate reductase N-terminal" evidence="14">
    <location>
        <begin position="5"/>
        <end position="125"/>
    </location>
</feature>
<evidence type="ECO:0000256" key="7">
    <source>
        <dbReference type="ARBA" id="ARBA00023027"/>
    </source>
</evidence>
<evidence type="ECO:0000313" key="16">
    <source>
        <dbReference type="EMBL" id="SDC76922.1"/>
    </source>
</evidence>
<gene>
    <name evidence="13" type="primary">dapB</name>
    <name evidence="16" type="ORF">SAMN05421548_11075</name>
</gene>
<evidence type="ECO:0000256" key="1">
    <source>
        <dbReference type="ARBA" id="ARBA00006642"/>
    </source>
</evidence>
<dbReference type="PROSITE" id="PS01298">
    <property type="entry name" value="DAPB"/>
    <property type="match status" value="1"/>
</dbReference>
<comment type="function">
    <text evidence="13">Catalyzes the conversion of 4-hydroxy-tetrahydrodipicolinate (HTPA) to tetrahydrodipicolinate.</text>
</comment>
<keyword evidence="3 13" id="KW-0028">Amino-acid biosynthesis</keyword>
<comment type="catalytic activity">
    <reaction evidence="12 13">
        <text>(S)-2,3,4,5-tetrahydrodipicolinate + NAD(+) + H2O = (2S,4S)-4-hydroxy-2,3,4,5-tetrahydrodipicolinate + NADH + H(+)</text>
        <dbReference type="Rhea" id="RHEA:35323"/>
        <dbReference type="ChEBI" id="CHEBI:15377"/>
        <dbReference type="ChEBI" id="CHEBI:15378"/>
        <dbReference type="ChEBI" id="CHEBI:16845"/>
        <dbReference type="ChEBI" id="CHEBI:57540"/>
        <dbReference type="ChEBI" id="CHEBI:57945"/>
        <dbReference type="ChEBI" id="CHEBI:67139"/>
        <dbReference type="EC" id="1.17.1.8"/>
    </reaction>
</comment>
<dbReference type="InterPro" id="IPR022663">
    <property type="entry name" value="DapB_C"/>
</dbReference>
<feature type="domain" description="Dihydrodipicolinate reductase C-terminal" evidence="15">
    <location>
        <begin position="130"/>
        <end position="263"/>
    </location>
</feature>
<keyword evidence="5 13" id="KW-0220">Diaminopimelate biosynthesis</keyword>
<feature type="active site" description="Proton donor" evidence="13">
    <location>
        <position position="159"/>
    </location>
</feature>
<dbReference type="PANTHER" id="PTHR20836:SF0">
    <property type="entry name" value="4-HYDROXY-TETRAHYDRODIPICOLINATE REDUCTASE 1, CHLOROPLASTIC-RELATED"/>
    <property type="match status" value="1"/>
</dbReference>
<comment type="caution">
    <text evidence="13">Was originally thought to be a dihydrodipicolinate reductase (DHDPR), catalyzing the conversion of dihydrodipicolinate to tetrahydrodipicolinate. However, it was shown in E.coli that the substrate of the enzymatic reaction is not dihydrodipicolinate (DHDP) but in fact (2S,4S)-4-hydroxy-2,3,4,5-tetrahydrodipicolinic acid (HTPA), the product released by the DapA-catalyzed reaction.</text>
</comment>
<feature type="binding site" evidence="13">
    <location>
        <begin position="165"/>
        <end position="166"/>
    </location>
    <ligand>
        <name>(S)-2,3,4,5-tetrahydrodipicolinate</name>
        <dbReference type="ChEBI" id="CHEBI:16845"/>
    </ligand>
</feature>
<keyword evidence="4 13" id="KW-0521">NADP</keyword>
<evidence type="ECO:0000256" key="12">
    <source>
        <dbReference type="ARBA" id="ARBA00049396"/>
    </source>
</evidence>
<evidence type="ECO:0000256" key="11">
    <source>
        <dbReference type="ARBA" id="ARBA00049080"/>
    </source>
</evidence>
<keyword evidence="2 13" id="KW-0963">Cytoplasm</keyword>
<evidence type="ECO:0000256" key="3">
    <source>
        <dbReference type="ARBA" id="ARBA00022605"/>
    </source>
</evidence>
<feature type="active site" description="Proton donor/acceptor" evidence="13">
    <location>
        <position position="155"/>
    </location>
</feature>
<dbReference type="GO" id="GO:0005829">
    <property type="term" value="C:cytosol"/>
    <property type="evidence" value="ECO:0007669"/>
    <property type="project" value="TreeGrafter"/>
</dbReference>
<dbReference type="RefSeq" id="WP_091997148.1">
    <property type="nucleotide sequence ID" value="NZ_FMYQ01000010.1"/>
</dbReference>
<dbReference type="GO" id="GO:0008839">
    <property type="term" value="F:4-hydroxy-tetrahydrodipicolinate reductase"/>
    <property type="evidence" value="ECO:0007669"/>
    <property type="project" value="UniProtKB-UniRule"/>
</dbReference>